<dbReference type="Proteomes" id="UP001219568">
    <property type="component" value="Unassembled WGS sequence"/>
</dbReference>
<name>A0AAD6IED4_PENCN</name>
<keyword evidence="2" id="KW-0560">Oxidoreductase</keyword>
<dbReference type="InterPro" id="IPR047122">
    <property type="entry name" value="Trans-enoyl_RdTase-like"/>
</dbReference>
<dbReference type="EMBL" id="JAQJZL010000004">
    <property type="protein sequence ID" value="KAJ6044389.1"/>
    <property type="molecule type" value="Genomic_DNA"/>
</dbReference>
<dbReference type="SUPFAM" id="SSF51735">
    <property type="entry name" value="NAD(P)-binding Rossmann-fold domains"/>
    <property type="match status" value="1"/>
</dbReference>
<dbReference type="GO" id="GO:0016651">
    <property type="term" value="F:oxidoreductase activity, acting on NAD(P)H"/>
    <property type="evidence" value="ECO:0007669"/>
    <property type="project" value="InterPro"/>
</dbReference>
<dbReference type="InterPro" id="IPR013154">
    <property type="entry name" value="ADH-like_N"/>
</dbReference>
<accession>A0AAD6IED4</accession>
<dbReference type="InterPro" id="IPR036291">
    <property type="entry name" value="NAD(P)-bd_dom_sf"/>
</dbReference>
<dbReference type="InterPro" id="IPR020843">
    <property type="entry name" value="ER"/>
</dbReference>
<keyword evidence="5" id="KW-1185">Reference proteome</keyword>
<evidence type="ECO:0000259" key="3">
    <source>
        <dbReference type="SMART" id="SM00829"/>
    </source>
</evidence>
<reference evidence="4" key="1">
    <citation type="journal article" date="2023" name="IMA Fungus">
        <title>Comparative genomic study of the Penicillium genus elucidates a diverse pangenome and 15 lateral gene transfer events.</title>
        <authorList>
            <person name="Petersen C."/>
            <person name="Sorensen T."/>
            <person name="Nielsen M.R."/>
            <person name="Sondergaard T.E."/>
            <person name="Sorensen J.L."/>
            <person name="Fitzpatrick D.A."/>
            <person name="Frisvad J.C."/>
            <person name="Nielsen K.L."/>
        </authorList>
    </citation>
    <scope>NUCLEOTIDE SEQUENCE</scope>
    <source>
        <strain evidence="4">IBT 15450</strain>
    </source>
</reference>
<dbReference type="PANTHER" id="PTHR45348:SF2">
    <property type="entry name" value="ZINC-TYPE ALCOHOL DEHYDROGENASE-LIKE PROTEIN C2E1P3.01"/>
    <property type="match status" value="1"/>
</dbReference>
<evidence type="ECO:0000256" key="2">
    <source>
        <dbReference type="ARBA" id="ARBA00023002"/>
    </source>
</evidence>
<dbReference type="CDD" id="cd08249">
    <property type="entry name" value="enoyl_reductase_like"/>
    <property type="match status" value="1"/>
</dbReference>
<gene>
    <name evidence="4" type="ORF">N7460_005744</name>
</gene>
<dbReference type="PANTHER" id="PTHR45348">
    <property type="entry name" value="HYPOTHETICAL OXIDOREDUCTASE (EUROFUNG)"/>
    <property type="match status" value="1"/>
</dbReference>
<evidence type="ECO:0000313" key="5">
    <source>
        <dbReference type="Proteomes" id="UP001219568"/>
    </source>
</evidence>
<sequence>MAQNRASWIMAPRSRPFALGNAPTYKPGRGEILIKSHAVAVNPVDWKIQDSGRYLTKYPFILGRDAAGTVEEVGEGVTRFHKGQRVIAHLHSAKSGNFANAAYQLFPVALERLAAPLPSQLSFEQGAAMPLAISTAAAGLYLPEYLGLPLPSTAPKFTGKTVLIWGGSSSVGATAIQLAIASGLEAITTASTLNHAFVRSIGATEVFDYKSPSVIDDIAARLQHSELVGVYDAIGEENSFTPLAAIVKLLARPIASVTVHPCENPTDDFHPTYISSYGIAFPPNERIGEAIWEGFVPEALASGQLQAKPDPMVLGHGLENIQKGLDRQKAGVSAQKIIITI</sequence>
<comment type="caution">
    <text evidence="4">The sequence shown here is derived from an EMBL/GenBank/DDBJ whole genome shotgun (WGS) entry which is preliminary data.</text>
</comment>
<evidence type="ECO:0000313" key="4">
    <source>
        <dbReference type="EMBL" id="KAJ6044389.1"/>
    </source>
</evidence>
<dbReference type="Pfam" id="PF08240">
    <property type="entry name" value="ADH_N"/>
    <property type="match status" value="1"/>
</dbReference>
<protein>
    <submittedName>
        <fullName evidence="4">Zinc-binding oxidoreductase CipB</fullName>
    </submittedName>
</protein>
<dbReference type="SUPFAM" id="SSF50129">
    <property type="entry name" value="GroES-like"/>
    <property type="match status" value="1"/>
</dbReference>
<dbReference type="Gene3D" id="3.90.180.10">
    <property type="entry name" value="Medium-chain alcohol dehydrogenases, catalytic domain"/>
    <property type="match status" value="1"/>
</dbReference>
<feature type="domain" description="Enoyl reductase (ER)" evidence="3">
    <location>
        <begin position="20"/>
        <end position="339"/>
    </location>
</feature>
<dbReference type="AlphaFoldDB" id="A0AAD6IED4"/>
<proteinExistence type="inferred from homology"/>
<dbReference type="Gene3D" id="3.40.50.720">
    <property type="entry name" value="NAD(P)-binding Rossmann-like Domain"/>
    <property type="match status" value="1"/>
</dbReference>
<comment type="similarity">
    <text evidence="1">Belongs to the zinc-containing alcohol dehydrogenase family.</text>
</comment>
<dbReference type="InterPro" id="IPR011032">
    <property type="entry name" value="GroES-like_sf"/>
</dbReference>
<reference evidence="4" key="2">
    <citation type="submission" date="2023-01" db="EMBL/GenBank/DDBJ databases">
        <authorList>
            <person name="Petersen C."/>
        </authorList>
    </citation>
    <scope>NUCLEOTIDE SEQUENCE</scope>
    <source>
        <strain evidence="4">IBT 15450</strain>
    </source>
</reference>
<organism evidence="4 5">
    <name type="scientific">Penicillium canescens</name>
    <dbReference type="NCBI Taxonomy" id="5083"/>
    <lineage>
        <taxon>Eukaryota</taxon>
        <taxon>Fungi</taxon>
        <taxon>Dikarya</taxon>
        <taxon>Ascomycota</taxon>
        <taxon>Pezizomycotina</taxon>
        <taxon>Eurotiomycetes</taxon>
        <taxon>Eurotiomycetidae</taxon>
        <taxon>Eurotiales</taxon>
        <taxon>Aspergillaceae</taxon>
        <taxon>Penicillium</taxon>
    </lineage>
</organism>
<evidence type="ECO:0000256" key="1">
    <source>
        <dbReference type="ARBA" id="ARBA00008072"/>
    </source>
</evidence>
<dbReference type="SMART" id="SM00829">
    <property type="entry name" value="PKS_ER"/>
    <property type="match status" value="1"/>
</dbReference>